<dbReference type="GO" id="GO:0016747">
    <property type="term" value="F:acyltransferase activity, transferring groups other than amino-acyl groups"/>
    <property type="evidence" value="ECO:0007669"/>
    <property type="project" value="InterPro"/>
</dbReference>
<reference evidence="2" key="1">
    <citation type="submission" date="2019-12" db="EMBL/GenBank/DDBJ databases">
        <authorList>
            <person name="zhang j."/>
            <person name="sun C.M."/>
        </authorList>
    </citation>
    <scope>NUCLEOTIDE SEQUENCE</scope>
    <source>
        <strain evidence="2">NS-1</strain>
    </source>
</reference>
<sequence length="148" mass="17479">MKIRRAEESDVGVITEYNCNMARETEELDLDRDIVLAGVRNAINDSSKAVYYLVEIDGKVVGQLMITKEWSDWRDGVFWWIQSVYVHEEYRCRGVFRGLYNYVNDLVQNDPEVCGIRLYVEKNNKLAQKTYQNMGMKETPYLLYEQEK</sequence>
<dbReference type="AlphaFoldDB" id="A0A8A7KD03"/>
<dbReference type="Proteomes" id="UP000665020">
    <property type="component" value="Chromosome"/>
</dbReference>
<dbReference type="PROSITE" id="PS51186">
    <property type="entry name" value="GNAT"/>
    <property type="match status" value="1"/>
</dbReference>
<dbReference type="Pfam" id="PF00583">
    <property type="entry name" value="Acetyltransf_1"/>
    <property type="match status" value="1"/>
</dbReference>
<dbReference type="InterPro" id="IPR000182">
    <property type="entry name" value="GNAT_dom"/>
</dbReference>
<evidence type="ECO:0000313" key="2">
    <source>
        <dbReference type="EMBL" id="QTL99666.1"/>
    </source>
</evidence>
<dbReference type="Gene3D" id="3.40.630.30">
    <property type="match status" value="1"/>
</dbReference>
<keyword evidence="3" id="KW-1185">Reference proteome</keyword>
<feature type="domain" description="N-acetyltransferase" evidence="1">
    <location>
        <begin position="1"/>
        <end position="148"/>
    </location>
</feature>
<dbReference type="RefSeq" id="WP_230867993.1">
    <property type="nucleotide sequence ID" value="NZ_CP046640.1"/>
</dbReference>
<accession>A0A8A7KD03</accession>
<evidence type="ECO:0000259" key="1">
    <source>
        <dbReference type="PROSITE" id="PS51186"/>
    </source>
</evidence>
<dbReference type="InterPro" id="IPR016181">
    <property type="entry name" value="Acyl_CoA_acyltransferase"/>
</dbReference>
<name>A0A8A7KD03_9FIRM</name>
<dbReference type="SUPFAM" id="SSF55729">
    <property type="entry name" value="Acyl-CoA N-acyltransferases (Nat)"/>
    <property type="match status" value="1"/>
</dbReference>
<dbReference type="EMBL" id="CP046640">
    <property type="protein sequence ID" value="QTL99666.1"/>
    <property type="molecule type" value="Genomic_DNA"/>
</dbReference>
<organism evidence="2 3">
    <name type="scientific">Iocasia fonsfrigidae</name>
    <dbReference type="NCBI Taxonomy" id="2682810"/>
    <lineage>
        <taxon>Bacteria</taxon>
        <taxon>Bacillati</taxon>
        <taxon>Bacillota</taxon>
        <taxon>Clostridia</taxon>
        <taxon>Halanaerobiales</taxon>
        <taxon>Halanaerobiaceae</taxon>
        <taxon>Iocasia</taxon>
    </lineage>
</organism>
<gene>
    <name evidence="2" type="ORF">GM661_17755</name>
</gene>
<dbReference type="CDD" id="cd04301">
    <property type="entry name" value="NAT_SF"/>
    <property type="match status" value="1"/>
</dbReference>
<proteinExistence type="predicted"/>
<dbReference type="KEGG" id="ifn:GM661_17755"/>
<evidence type="ECO:0000313" key="3">
    <source>
        <dbReference type="Proteomes" id="UP000665020"/>
    </source>
</evidence>
<protein>
    <submittedName>
        <fullName evidence="2">GNAT family N-acetyltransferase</fullName>
    </submittedName>
</protein>